<dbReference type="RefSeq" id="WP_310912360.1">
    <property type="nucleotide sequence ID" value="NZ_JAVLVT010000004.1"/>
</dbReference>
<evidence type="ECO:0000313" key="2">
    <source>
        <dbReference type="Proteomes" id="UP001250214"/>
    </source>
</evidence>
<comment type="caution">
    <text evidence="1">The sequence shown here is derived from an EMBL/GenBank/DDBJ whole genome shotgun (WGS) entry which is preliminary data.</text>
</comment>
<proteinExistence type="predicted"/>
<protein>
    <submittedName>
        <fullName evidence="1">Uncharacterized protein</fullName>
    </submittedName>
</protein>
<evidence type="ECO:0000313" key="1">
    <source>
        <dbReference type="EMBL" id="MDS1270815.1"/>
    </source>
</evidence>
<dbReference type="Proteomes" id="UP001250214">
    <property type="component" value="Unassembled WGS sequence"/>
</dbReference>
<reference evidence="2" key="1">
    <citation type="submission" date="2023-07" db="EMBL/GenBank/DDBJ databases">
        <title>Novel species in the genus Lipingzhangella isolated from Sambhar Salt Lake.</title>
        <authorList>
            <person name="Jiya N."/>
            <person name="Kajale S."/>
            <person name="Sharma A."/>
        </authorList>
    </citation>
    <scope>NUCLEOTIDE SEQUENCE [LARGE SCALE GENOMIC DNA]</scope>
    <source>
        <strain evidence="2">LS1_29</strain>
    </source>
</reference>
<name>A0ABU2H7N0_9ACTN</name>
<dbReference type="EMBL" id="JAVLVT010000004">
    <property type="protein sequence ID" value="MDS1270815.1"/>
    <property type="molecule type" value="Genomic_DNA"/>
</dbReference>
<organism evidence="1 2">
    <name type="scientific">Lipingzhangella rawalii</name>
    <dbReference type="NCBI Taxonomy" id="2055835"/>
    <lineage>
        <taxon>Bacteria</taxon>
        <taxon>Bacillati</taxon>
        <taxon>Actinomycetota</taxon>
        <taxon>Actinomycetes</taxon>
        <taxon>Streptosporangiales</taxon>
        <taxon>Nocardiopsidaceae</taxon>
        <taxon>Lipingzhangella</taxon>
    </lineage>
</organism>
<sequence length="61" mass="6806">MSKAREEATEAVEGGAAVFTPRFTASPTEWGDLIEATESVGWELIDWAVSMEVAYPVFRRR</sequence>
<keyword evidence="2" id="KW-1185">Reference proteome</keyword>
<accession>A0ABU2H7N0</accession>
<gene>
    <name evidence="1" type="ORF">RIF23_10935</name>
</gene>